<keyword evidence="7" id="KW-0418">Kinase</keyword>
<organism evidence="7 8">
    <name type="scientific">Candidatus Nephthysia bennettiae</name>
    <dbReference type="NCBI Taxonomy" id="3127016"/>
    <lineage>
        <taxon>Bacteria</taxon>
        <taxon>Bacillati</taxon>
        <taxon>Candidatus Dormiibacterota</taxon>
        <taxon>Candidatus Dormibacteria</taxon>
        <taxon>Candidatus Dormibacterales</taxon>
        <taxon>Candidatus Dormibacteraceae</taxon>
        <taxon>Candidatus Nephthysia</taxon>
    </lineage>
</organism>
<comment type="caution">
    <text evidence="7">The sequence shown here is derived from an EMBL/GenBank/DDBJ whole genome shotgun (WGS) entry which is preliminary data.</text>
</comment>
<dbReference type="AlphaFoldDB" id="A0A934N530"/>
<protein>
    <submittedName>
        <fullName evidence="7">Protein kinase</fullName>
    </submittedName>
</protein>
<evidence type="ECO:0000256" key="2">
    <source>
        <dbReference type="ARBA" id="ARBA00022741"/>
    </source>
</evidence>
<dbReference type="InterPro" id="IPR001245">
    <property type="entry name" value="Ser-Thr/Tyr_kinase_cat_dom"/>
</dbReference>
<dbReference type="Gene3D" id="1.10.510.10">
    <property type="entry name" value="Transferase(Phosphotransferase) domain 1"/>
    <property type="match status" value="1"/>
</dbReference>
<dbReference type="GO" id="GO:0005524">
    <property type="term" value="F:ATP binding"/>
    <property type="evidence" value="ECO:0007669"/>
    <property type="project" value="UniProtKB-UniRule"/>
</dbReference>
<gene>
    <name evidence="7" type="ORF">JF922_22985</name>
</gene>
<dbReference type="Pfam" id="PF07714">
    <property type="entry name" value="PK_Tyr_Ser-Thr"/>
    <property type="match status" value="1"/>
</dbReference>
<evidence type="ECO:0000313" key="7">
    <source>
        <dbReference type="EMBL" id="MBJ7600920.1"/>
    </source>
</evidence>
<evidence type="ECO:0000256" key="5">
    <source>
        <dbReference type="SAM" id="MobiDB-lite"/>
    </source>
</evidence>
<dbReference type="EMBL" id="JAEKNR010000229">
    <property type="protein sequence ID" value="MBJ7600920.1"/>
    <property type="molecule type" value="Genomic_DNA"/>
</dbReference>
<evidence type="ECO:0000259" key="6">
    <source>
        <dbReference type="PROSITE" id="PS50011"/>
    </source>
</evidence>
<dbReference type="InterPro" id="IPR017441">
    <property type="entry name" value="Protein_kinase_ATP_BS"/>
</dbReference>
<evidence type="ECO:0000256" key="4">
    <source>
        <dbReference type="PROSITE-ProRule" id="PRU10141"/>
    </source>
</evidence>
<dbReference type="InterPro" id="IPR011009">
    <property type="entry name" value="Kinase-like_dom_sf"/>
</dbReference>
<feature type="compositionally biased region" description="Basic and acidic residues" evidence="5">
    <location>
        <begin position="262"/>
        <end position="272"/>
    </location>
</feature>
<evidence type="ECO:0000313" key="8">
    <source>
        <dbReference type="Proteomes" id="UP000612893"/>
    </source>
</evidence>
<keyword evidence="3 4" id="KW-0067">ATP-binding</keyword>
<dbReference type="InterPro" id="IPR051931">
    <property type="entry name" value="PAK3-like"/>
</dbReference>
<dbReference type="PROSITE" id="PS50011">
    <property type="entry name" value="PROTEIN_KINASE_DOM"/>
    <property type="match status" value="1"/>
</dbReference>
<accession>A0A934N530</accession>
<keyword evidence="2 4" id="KW-0547">Nucleotide-binding</keyword>
<evidence type="ECO:0000256" key="3">
    <source>
        <dbReference type="ARBA" id="ARBA00022840"/>
    </source>
</evidence>
<feature type="domain" description="Protein kinase" evidence="6">
    <location>
        <begin position="8"/>
        <end position="294"/>
    </location>
</feature>
<dbReference type="SMART" id="SM00220">
    <property type="entry name" value="S_TKc"/>
    <property type="match status" value="1"/>
</dbReference>
<dbReference type="PANTHER" id="PTHR45832">
    <property type="entry name" value="SERINE/THREONINE-PROTEIN KINASE SAMKA-RELATED-RELATED"/>
    <property type="match status" value="1"/>
</dbReference>
<proteinExistence type="inferred from homology"/>
<dbReference type="PANTHER" id="PTHR45832:SF22">
    <property type="entry name" value="SERINE_THREONINE-PROTEIN KINASE SAMKA-RELATED"/>
    <property type="match status" value="1"/>
</dbReference>
<dbReference type="GO" id="GO:0004672">
    <property type="term" value="F:protein kinase activity"/>
    <property type="evidence" value="ECO:0007669"/>
    <property type="project" value="InterPro"/>
</dbReference>
<dbReference type="PROSITE" id="PS00107">
    <property type="entry name" value="PROTEIN_KINASE_ATP"/>
    <property type="match status" value="1"/>
</dbReference>
<dbReference type="Gene3D" id="3.30.200.20">
    <property type="entry name" value="Phosphorylase Kinase, domain 1"/>
    <property type="match status" value="1"/>
</dbReference>
<dbReference type="SUPFAM" id="SSF56112">
    <property type="entry name" value="Protein kinase-like (PK-like)"/>
    <property type="match status" value="1"/>
</dbReference>
<feature type="binding site" evidence="4">
    <location>
        <position position="36"/>
    </location>
    <ligand>
        <name>ATP</name>
        <dbReference type="ChEBI" id="CHEBI:30616"/>
    </ligand>
</feature>
<dbReference type="Proteomes" id="UP000612893">
    <property type="component" value="Unassembled WGS sequence"/>
</dbReference>
<comment type="similarity">
    <text evidence="1">Belongs to the protein kinase superfamily. STE Ser/Thr protein kinase family. STE20 subfamily.</text>
</comment>
<feature type="compositionally biased region" description="Low complexity" evidence="5">
    <location>
        <begin position="274"/>
        <end position="294"/>
    </location>
</feature>
<sequence>MTRRLTPLQLEELLGRGAHGDTWRARLADGSRVAVKRMSSVGEDPSAFFQRLEKASGVHHANLLEVIRALEETGEFWVVSRLGTGVPLNTLLKGSRLRSGCAVAVGMGILSGLTALHQAGLWHGSVHGRNVHVDLDGSVKLGDHCLSPAPAGQSSAALRAADVRAAGALICTMLRVPLENAPPAGQRQALKMASSPLGLAAKAIAGPPRKLPAGYEAAHASLTLWEAARKMATSRRQAQARHDLATMVMAALGAPRPTVVQTRDRQESERSRRSAPGTSSAPATQAAASASAEA</sequence>
<dbReference type="InterPro" id="IPR000719">
    <property type="entry name" value="Prot_kinase_dom"/>
</dbReference>
<name>A0A934N530_9BACT</name>
<feature type="region of interest" description="Disordered" evidence="5">
    <location>
        <begin position="253"/>
        <end position="294"/>
    </location>
</feature>
<feature type="non-terminal residue" evidence="7">
    <location>
        <position position="294"/>
    </location>
</feature>
<evidence type="ECO:0000256" key="1">
    <source>
        <dbReference type="ARBA" id="ARBA00008874"/>
    </source>
</evidence>
<keyword evidence="7" id="KW-0808">Transferase</keyword>
<reference evidence="7" key="1">
    <citation type="submission" date="2020-10" db="EMBL/GenBank/DDBJ databases">
        <title>Ca. Dormibacterota MAGs.</title>
        <authorList>
            <person name="Montgomery K."/>
        </authorList>
    </citation>
    <scope>NUCLEOTIDE SEQUENCE [LARGE SCALE GENOMIC DNA]</scope>
    <source>
        <strain evidence="7">SC8812_S17_10</strain>
    </source>
</reference>
<keyword evidence="8" id="KW-1185">Reference proteome</keyword>